<reference evidence="2 3" key="1">
    <citation type="submission" date="2016-02" db="EMBL/GenBank/DDBJ databases">
        <title>Discovery of a natural microsporidian pathogen with a broad tissue tropism in Caenorhabditis elegans.</title>
        <authorList>
            <person name="Luallen R.J."/>
            <person name="Reinke A.W."/>
            <person name="Tong L."/>
            <person name="Botts M.R."/>
            <person name="Felix M.-A."/>
            <person name="Troemel E.R."/>
        </authorList>
    </citation>
    <scope>NUCLEOTIDE SEQUENCE [LARGE SCALE GENOMIC DNA]</scope>
    <source>
        <strain evidence="2 3">JUm2807</strain>
    </source>
</reference>
<accession>A0A177EDG4</accession>
<evidence type="ECO:0000313" key="2">
    <source>
        <dbReference type="EMBL" id="OAG29766.1"/>
    </source>
</evidence>
<keyword evidence="1" id="KW-1133">Transmembrane helix</keyword>
<comment type="caution">
    <text evidence="2">The sequence shown here is derived from an EMBL/GenBank/DDBJ whole genome shotgun (WGS) entry which is preliminary data.</text>
</comment>
<feature type="transmembrane region" description="Helical" evidence="1">
    <location>
        <begin position="106"/>
        <end position="134"/>
    </location>
</feature>
<dbReference type="OrthoDB" id="2190511at2759"/>
<dbReference type="GeneID" id="93647249"/>
<dbReference type="RefSeq" id="XP_067544414.1">
    <property type="nucleotide sequence ID" value="XM_067688317.1"/>
</dbReference>
<evidence type="ECO:0000313" key="3">
    <source>
        <dbReference type="Proteomes" id="UP000185944"/>
    </source>
</evidence>
<dbReference type="VEuPathDB" id="MicrosporidiaDB:NEDG_00899"/>
<keyword evidence="1" id="KW-0472">Membrane</keyword>
<evidence type="ECO:0000256" key="1">
    <source>
        <dbReference type="SAM" id="Phobius"/>
    </source>
</evidence>
<sequence length="161" mass="17794">MSGKVFLRRKVFLYVSLFTIIMNAGLGVGELFRPGRWIPCILCLAYSQVVAVLTYLFTLHRIGIDTMLYAIFVSVGNSVVLVGIGALRFLFGFKASAPYAEIISNIPAFVVAAVSLVVAVFFIAVRMYIVLGLVSPIVIQREKGIESAIVLVRREYSEVFH</sequence>
<feature type="transmembrane region" description="Helical" evidence="1">
    <location>
        <begin position="12"/>
        <end position="29"/>
    </location>
</feature>
<protein>
    <submittedName>
        <fullName evidence="2">Uncharacterized protein</fullName>
    </submittedName>
</protein>
<dbReference type="EMBL" id="LTDL01000040">
    <property type="protein sequence ID" value="OAG29766.1"/>
    <property type="molecule type" value="Genomic_DNA"/>
</dbReference>
<gene>
    <name evidence="2" type="ORF">NEDG_00899</name>
</gene>
<feature type="transmembrane region" description="Helical" evidence="1">
    <location>
        <begin position="69"/>
        <end position="91"/>
    </location>
</feature>
<keyword evidence="3" id="KW-1185">Reference proteome</keyword>
<dbReference type="AlphaFoldDB" id="A0A177EDG4"/>
<feature type="transmembrane region" description="Helical" evidence="1">
    <location>
        <begin position="35"/>
        <end position="57"/>
    </location>
</feature>
<proteinExistence type="predicted"/>
<dbReference type="Proteomes" id="UP000185944">
    <property type="component" value="Unassembled WGS sequence"/>
</dbReference>
<organism evidence="2 3">
    <name type="scientific">Nematocida displodere</name>
    <dbReference type="NCBI Taxonomy" id="1805483"/>
    <lineage>
        <taxon>Eukaryota</taxon>
        <taxon>Fungi</taxon>
        <taxon>Fungi incertae sedis</taxon>
        <taxon>Microsporidia</taxon>
        <taxon>Nematocida</taxon>
    </lineage>
</organism>
<keyword evidence="1" id="KW-0812">Transmembrane</keyword>
<name>A0A177EDG4_9MICR</name>